<keyword evidence="11" id="KW-1185">Reference proteome</keyword>
<dbReference type="RefSeq" id="XP_030932976.1">
    <property type="nucleotide sequence ID" value="XM_031077116.1"/>
</dbReference>
<evidence type="ECO:0000313" key="10">
    <source>
        <dbReference type="EnsemblPlants" id="QL09p051938:mrna"/>
    </source>
</evidence>
<dbReference type="AlphaFoldDB" id="A0A7N2MMM1"/>
<gene>
    <name evidence="10" type="primary">LOC115958867</name>
</gene>
<dbReference type="Pfam" id="PF00931">
    <property type="entry name" value="NB-ARC"/>
    <property type="match status" value="1"/>
</dbReference>
<proteinExistence type="predicted"/>
<keyword evidence="2" id="KW-0433">Leucine-rich repeat</keyword>
<dbReference type="SMART" id="SM00369">
    <property type="entry name" value="LRR_TYP"/>
    <property type="match status" value="4"/>
</dbReference>
<dbReference type="InterPro" id="IPR001611">
    <property type="entry name" value="Leu-rich_rpt"/>
</dbReference>
<dbReference type="InterPro" id="IPR002182">
    <property type="entry name" value="NB-ARC"/>
</dbReference>
<dbReference type="InParanoid" id="A0A7N2MMM1"/>
<evidence type="ECO:0000256" key="6">
    <source>
        <dbReference type="ARBA" id="ARBA00023027"/>
    </source>
</evidence>
<dbReference type="Gene3D" id="3.40.50.300">
    <property type="entry name" value="P-loop containing nucleotide triphosphate hydrolases"/>
    <property type="match status" value="1"/>
</dbReference>
<dbReference type="InterPro" id="IPR011713">
    <property type="entry name" value="Leu-rich_rpt_3"/>
</dbReference>
<dbReference type="InterPro" id="IPR032675">
    <property type="entry name" value="LRR_dom_sf"/>
</dbReference>
<dbReference type="RefSeq" id="XP_030932975.1">
    <property type="nucleotide sequence ID" value="XM_031077115.1"/>
</dbReference>
<evidence type="ECO:0000256" key="4">
    <source>
        <dbReference type="ARBA" id="ARBA00022801"/>
    </source>
</evidence>
<evidence type="ECO:0000259" key="9">
    <source>
        <dbReference type="PROSITE" id="PS50104"/>
    </source>
</evidence>
<dbReference type="RefSeq" id="XP_030932980.1">
    <property type="nucleotide sequence ID" value="XM_031077120.1"/>
</dbReference>
<dbReference type="InterPro" id="IPR044974">
    <property type="entry name" value="Disease_R_plants"/>
</dbReference>
<keyword evidence="3" id="KW-0677">Repeat</keyword>
<keyword evidence="4" id="KW-0378">Hydrolase</keyword>
<dbReference type="SUPFAM" id="SSF52058">
    <property type="entry name" value="L domain-like"/>
    <property type="match status" value="2"/>
</dbReference>
<dbReference type="InterPro" id="IPR042197">
    <property type="entry name" value="Apaf_helical"/>
</dbReference>
<dbReference type="InterPro" id="IPR000157">
    <property type="entry name" value="TIR_dom"/>
</dbReference>
<dbReference type="EC" id="3.2.2.6" evidence="1"/>
<dbReference type="Proteomes" id="UP000594261">
    <property type="component" value="Chromosome 9"/>
</dbReference>
<dbReference type="Pfam" id="PF23282">
    <property type="entry name" value="WHD_ROQ1"/>
    <property type="match status" value="1"/>
</dbReference>
<dbReference type="Pfam" id="PF01582">
    <property type="entry name" value="TIR"/>
    <property type="match status" value="1"/>
</dbReference>
<dbReference type="GO" id="GO:0007165">
    <property type="term" value="P:signal transduction"/>
    <property type="evidence" value="ECO:0007669"/>
    <property type="project" value="InterPro"/>
</dbReference>
<dbReference type="InterPro" id="IPR058546">
    <property type="entry name" value="RPS4B/Roq1-like_LRR"/>
</dbReference>
<keyword evidence="5" id="KW-0611">Plant defense</keyword>
<dbReference type="RefSeq" id="XP_030932977.1">
    <property type="nucleotide sequence ID" value="XM_031077117.1"/>
</dbReference>
<dbReference type="SUPFAM" id="SSF52540">
    <property type="entry name" value="P-loop containing nucleoside triphosphate hydrolases"/>
    <property type="match status" value="1"/>
</dbReference>
<keyword evidence="6" id="KW-0520">NAD</keyword>
<dbReference type="PROSITE" id="PS51450">
    <property type="entry name" value="LRR"/>
    <property type="match status" value="1"/>
</dbReference>
<dbReference type="SMART" id="SM00255">
    <property type="entry name" value="TIR"/>
    <property type="match status" value="1"/>
</dbReference>
<accession>A0A7N2MMM1</accession>
<dbReference type="RefSeq" id="XP_030932974.1">
    <property type="nucleotide sequence ID" value="XM_031077114.1"/>
</dbReference>
<dbReference type="GO" id="GO:0061809">
    <property type="term" value="F:NAD+ nucleosidase activity, cyclic ADP-ribose generating"/>
    <property type="evidence" value="ECO:0007669"/>
    <property type="project" value="UniProtKB-EC"/>
</dbReference>
<evidence type="ECO:0000256" key="3">
    <source>
        <dbReference type="ARBA" id="ARBA00022737"/>
    </source>
</evidence>
<dbReference type="GO" id="GO:0006952">
    <property type="term" value="P:defense response"/>
    <property type="evidence" value="ECO:0007669"/>
    <property type="project" value="InterPro"/>
</dbReference>
<dbReference type="InterPro" id="IPR027417">
    <property type="entry name" value="P-loop_NTPase"/>
</dbReference>
<dbReference type="PANTHER" id="PTHR11017">
    <property type="entry name" value="LEUCINE-RICH REPEAT-CONTAINING PROTEIN"/>
    <property type="match status" value="1"/>
</dbReference>
<comment type="catalytic activity">
    <reaction evidence="7">
        <text>NAD(+) + H2O = ADP-D-ribose + nicotinamide + H(+)</text>
        <dbReference type="Rhea" id="RHEA:16301"/>
        <dbReference type="ChEBI" id="CHEBI:15377"/>
        <dbReference type="ChEBI" id="CHEBI:15378"/>
        <dbReference type="ChEBI" id="CHEBI:17154"/>
        <dbReference type="ChEBI" id="CHEBI:57540"/>
        <dbReference type="ChEBI" id="CHEBI:57967"/>
        <dbReference type="EC" id="3.2.2.6"/>
    </reaction>
    <physiologicalReaction direction="left-to-right" evidence="7">
        <dbReference type="Rhea" id="RHEA:16302"/>
    </physiologicalReaction>
</comment>
<evidence type="ECO:0000256" key="1">
    <source>
        <dbReference type="ARBA" id="ARBA00011982"/>
    </source>
</evidence>
<dbReference type="RefSeq" id="XP_030932979.1">
    <property type="nucleotide sequence ID" value="XM_031077119.1"/>
</dbReference>
<feature type="region of interest" description="Disordered" evidence="8">
    <location>
        <begin position="1157"/>
        <end position="1203"/>
    </location>
</feature>
<dbReference type="RefSeq" id="XP_030932972.1">
    <property type="nucleotide sequence ID" value="XM_031077112.1"/>
</dbReference>
<reference evidence="10" key="2">
    <citation type="submission" date="2021-01" db="UniProtKB">
        <authorList>
            <consortium name="EnsemblPlants"/>
        </authorList>
    </citation>
    <scope>IDENTIFICATION</scope>
</reference>
<evidence type="ECO:0000256" key="2">
    <source>
        <dbReference type="ARBA" id="ARBA00022614"/>
    </source>
</evidence>
<protein>
    <recommendedName>
        <fullName evidence="1">ADP-ribosyl cyclase/cyclic ADP-ribose hydrolase</fullName>
        <ecNumber evidence="1">3.2.2.6</ecNumber>
    </recommendedName>
</protein>
<dbReference type="Pfam" id="PF23286">
    <property type="entry name" value="LRR_13"/>
    <property type="match status" value="1"/>
</dbReference>
<dbReference type="GO" id="GO:0043531">
    <property type="term" value="F:ADP binding"/>
    <property type="evidence" value="ECO:0007669"/>
    <property type="project" value="InterPro"/>
</dbReference>
<dbReference type="Gene3D" id="3.80.10.10">
    <property type="entry name" value="Ribonuclease Inhibitor"/>
    <property type="match status" value="2"/>
</dbReference>
<dbReference type="RefSeq" id="XP_030932973.1">
    <property type="nucleotide sequence ID" value="XM_031077113.1"/>
</dbReference>
<sequence length="1225" mass="137948">MALLPPSSSSSSSSSKGGKYDVFLSFRGEDTRKKFTDHLYRALEQKGISTFKDDEKLKQGTPIAPELLKAIEESRFAVIILSGEYASSKWCLIELTKIIECMEKTGLVVLPIFHYVDPSDVRNHRGTFAEAFDRHEESFKDSMGNVETWKAALTKVANLSGWDLKDKYESEVIQEIIGRICTELDHKFSGIYEALVGIDSHVVKMLGSYLGEGLGDVRFVGICGMGGMGKTTLAQEIYRRISSNFEASSFIANVREKTKNQGLVSLQKQLLFETLMEREIKEIDVIRHRLRNKKVFIVLDDVDEEQQLEALAGKCDWFGAGSRIILTSRDSHFLKRNGVDYIYTIEGLKNDEALELFSWGAFKKTHPEESYMDLSMDFVNYAKGLPLALKVLGPLLFGKTMDEWKSALNDLKAVVGEKIMPILQISFNDLTNTQKGLFLDIACFFKGEKKGYISDILESLGYCPDYNIGVLKDKSLITIDDDGILCMHDLLQDMGQEIVRRESPTEPGRRSRLWIYDDVIHVLKENTGTEMVKGIMVNIPIQKVEHLSAEAFSMMKNLRLLKISSEKLPEDFINGTMQLPKDLIRGKVQLPQGLSYLSNELRLLEWHGYHLKCLPTNFQLNKLVELRMHSSGIEQLWNGNMNLGELRIIDLSGSQNLIEIPDLSGAPKLKQLILRHCTRLYKIHTSLGDLKQLIRLDLNGCKCLQILPHKISLEALEIFDLVGCSRLKKFPKIVGNMSRLSKLYLSKTAIKDLSLSMEHLTGLIELDLRECKNLLSLSIGCCCSKSLKILTLSGCSKLDTLPENLGNIEGLEKLDLSGTAITGLPLSVVQLKNLKVLSLCGCVGLSSKSFNKLLSFPLMQRKRSPDPMDMLECSLQGLWSLRELDLSYCNIQTIPNALGSLSSLEELNLKGNNFVCLPESIIQLSNLESLFLGGCTQLQMLPKLPLINMVYIDAARCTSLDTLSLSPEYHFGLKLIYNQGKGDPLSTSLRHYIFEGCCQPRRQNHDGISFRGLTIPGSEIPNWFRYQNVGASVNLQVPSHLLLSSKFMGIVVCVVFIFCQHHPLHQLHRLVINCTGKVNGYGFFGLSRSSLEELGKIESYHLWIEYFPFTDFGSYWKEVLDANEFTQIEVTFEAFGLGWESTKCGAHLIFEQDNEDLKQTKPGSSGCTISPYYEDDDLGDSEKDTKIKESRHDEPPHPKWTEHPNLIENWIGNLCIQGQGDSDCE</sequence>
<dbReference type="RefSeq" id="XP_030932983.1">
    <property type="nucleotide sequence ID" value="XM_031077123.1"/>
</dbReference>
<dbReference type="GeneID" id="115958867"/>
<dbReference type="InterPro" id="IPR045344">
    <property type="entry name" value="C-JID"/>
</dbReference>
<dbReference type="EMBL" id="LRBV02000009">
    <property type="status" value="NOT_ANNOTATED_CDS"/>
    <property type="molecule type" value="Genomic_DNA"/>
</dbReference>
<dbReference type="Pfam" id="PF13855">
    <property type="entry name" value="LRR_8"/>
    <property type="match status" value="1"/>
</dbReference>
<dbReference type="RefSeq" id="XP_030932981.1">
    <property type="nucleotide sequence ID" value="XM_031077121.1"/>
</dbReference>
<dbReference type="PRINTS" id="PR00364">
    <property type="entry name" value="DISEASERSIST"/>
</dbReference>
<dbReference type="SUPFAM" id="SSF52200">
    <property type="entry name" value="Toll/Interleukin receptor TIR domain"/>
    <property type="match status" value="1"/>
</dbReference>
<dbReference type="Gene3D" id="1.10.8.430">
    <property type="entry name" value="Helical domain of apoptotic protease-activating factors"/>
    <property type="match status" value="1"/>
</dbReference>
<dbReference type="EnsemblPlants" id="QL09p051938:mrna">
    <property type="protein sequence ID" value="QL09p051938:mrna"/>
    <property type="gene ID" value="QL09p051938"/>
</dbReference>
<name>A0A7N2MMM1_QUELO</name>
<reference evidence="10 11" key="1">
    <citation type="journal article" date="2016" name="G3 (Bethesda)">
        <title>First Draft Assembly and Annotation of the Genome of a California Endemic Oak Quercus lobata Nee (Fagaceae).</title>
        <authorList>
            <person name="Sork V.L."/>
            <person name="Fitz-Gibbon S.T."/>
            <person name="Puiu D."/>
            <person name="Crepeau M."/>
            <person name="Gugger P.F."/>
            <person name="Sherman R."/>
            <person name="Stevens K."/>
            <person name="Langley C.H."/>
            <person name="Pellegrini M."/>
            <person name="Salzberg S.L."/>
        </authorList>
    </citation>
    <scope>NUCLEOTIDE SEQUENCE [LARGE SCALE GENOMIC DNA]</scope>
    <source>
        <strain evidence="10 11">cv. SW786</strain>
    </source>
</reference>
<evidence type="ECO:0000256" key="8">
    <source>
        <dbReference type="SAM" id="MobiDB-lite"/>
    </source>
</evidence>
<evidence type="ECO:0000256" key="5">
    <source>
        <dbReference type="ARBA" id="ARBA00022821"/>
    </source>
</evidence>
<organism evidence="10 11">
    <name type="scientific">Quercus lobata</name>
    <name type="common">Valley oak</name>
    <dbReference type="NCBI Taxonomy" id="97700"/>
    <lineage>
        <taxon>Eukaryota</taxon>
        <taxon>Viridiplantae</taxon>
        <taxon>Streptophyta</taxon>
        <taxon>Embryophyta</taxon>
        <taxon>Tracheophyta</taxon>
        <taxon>Spermatophyta</taxon>
        <taxon>Magnoliopsida</taxon>
        <taxon>eudicotyledons</taxon>
        <taxon>Gunneridae</taxon>
        <taxon>Pentapetalae</taxon>
        <taxon>rosids</taxon>
        <taxon>fabids</taxon>
        <taxon>Fagales</taxon>
        <taxon>Fagaceae</taxon>
        <taxon>Quercus</taxon>
    </lineage>
</organism>
<dbReference type="KEGG" id="qlo:115958867"/>
<dbReference type="InterPro" id="IPR058192">
    <property type="entry name" value="WHD_ROQ1-like"/>
</dbReference>
<dbReference type="Gene3D" id="3.40.50.10140">
    <property type="entry name" value="Toll/interleukin-1 receptor homology (TIR) domain"/>
    <property type="match status" value="1"/>
</dbReference>
<dbReference type="RefSeq" id="XP_030932984.1">
    <property type="nucleotide sequence ID" value="XM_031077124.1"/>
</dbReference>
<dbReference type="InterPro" id="IPR003591">
    <property type="entry name" value="Leu-rich_rpt_typical-subtyp"/>
</dbReference>
<dbReference type="Gramene" id="QL09p051938:mrna">
    <property type="protein sequence ID" value="QL09p051938:mrna"/>
    <property type="gene ID" value="QL09p051938"/>
</dbReference>
<dbReference type="FunFam" id="3.40.50.10140:FF:000007">
    <property type="entry name" value="Disease resistance protein (TIR-NBS-LRR class)"/>
    <property type="match status" value="1"/>
</dbReference>
<dbReference type="InterPro" id="IPR035897">
    <property type="entry name" value="Toll_tir_struct_dom_sf"/>
</dbReference>
<evidence type="ECO:0000256" key="7">
    <source>
        <dbReference type="ARBA" id="ARBA00047304"/>
    </source>
</evidence>
<dbReference type="PANTHER" id="PTHR11017:SF559">
    <property type="entry name" value="DISEASE RESISTANCE PROTEIN CHL1"/>
    <property type="match status" value="1"/>
</dbReference>
<dbReference type="PROSITE" id="PS50104">
    <property type="entry name" value="TIR"/>
    <property type="match status" value="1"/>
</dbReference>
<dbReference type="RefSeq" id="XP_030932978.1">
    <property type="nucleotide sequence ID" value="XM_031077118.1"/>
</dbReference>
<feature type="compositionally biased region" description="Basic and acidic residues" evidence="8">
    <location>
        <begin position="1180"/>
        <end position="1202"/>
    </location>
</feature>
<dbReference type="RefSeq" id="XP_030932982.1">
    <property type="nucleotide sequence ID" value="XM_031077122.1"/>
</dbReference>
<dbReference type="Pfam" id="PF20160">
    <property type="entry name" value="C-JID"/>
    <property type="match status" value="1"/>
</dbReference>
<dbReference type="FunCoup" id="A0A7N2MMM1">
    <property type="interactions" value="564"/>
</dbReference>
<dbReference type="Pfam" id="PF07725">
    <property type="entry name" value="LRR_3"/>
    <property type="match status" value="1"/>
</dbReference>
<feature type="domain" description="TIR" evidence="9">
    <location>
        <begin position="18"/>
        <end position="184"/>
    </location>
</feature>
<dbReference type="OrthoDB" id="1744519at2759"/>
<evidence type="ECO:0000313" key="11">
    <source>
        <dbReference type="Proteomes" id="UP000594261"/>
    </source>
</evidence>
<dbReference type="OMA" id="DIRECYP"/>
<dbReference type="RefSeq" id="XP_030932970.1">
    <property type="nucleotide sequence ID" value="XM_031077110.1"/>
</dbReference>